<reference evidence="2 3" key="1">
    <citation type="journal article" date="2020" name="G3 (Bethesda)">
        <title>Improved Reference Genome for Cyclotella cryptica CCMP332, a Model for Cell Wall Morphogenesis, Salinity Adaptation, and Lipid Production in Diatoms (Bacillariophyta).</title>
        <authorList>
            <person name="Roberts W.R."/>
            <person name="Downey K.M."/>
            <person name="Ruck E.C."/>
            <person name="Traller J.C."/>
            <person name="Alverson A.J."/>
        </authorList>
    </citation>
    <scope>NUCLEOTIDE SEQUENCE [LARGE SCALE GENOMIC DNA]</scope>
    <source>
        <strain evidence="2 3">CCMP332</strain>
    </source>
</reference>
<keyword evidence="1" id="KW-0812">Transmembrane</keyword>
<accession>A0ABD3QI85</accession>
<sequence>MRYLETHIEPSDVGPFLLIHTFLSAILVGSTWCVCYFGFGLHSKPPYFSHSKEHVTTSLVLNIVAKMPVLSDDFKRRACQAMTSLEEASRNSKLVHYIERRIPSVDATLLCVSYAEAKLGRLILKPITIPSRIWLSWKGVKIWKEITRSDNDHSADGEELGKQLEKRIKNTSPIRASYIDARSDAVFRRHYSG</sequence>
<name>A0ABD3QI85_9STRA</name>
<evidence type="ECO:0000313" key="3">
    <source>
        <dbReference type="Proteomes" id="UP001516023"/>
    </source>
</evidence>
<evidence type="ECO:0000256" key="1">
    <source>
        <dbReference type="SAM" id="Phobius"/>
    </source>
</evidence>
<comment type="caution">
    <text evidence="2">The sequence shown here is derived from an EMBL/GenBank/DDBJ whole genome shotgun (WGS) entry which is preliminary data.</text>
</comment>
<dbReference type="EMBL" id="JABMIG020000034">
    <property type="protein sequence ID" value="KAL3800157.1"/>
    <property type="molecule type" value="Genomic_DNA"/>
</dbReference>
<dbReference type="AlphaFoldDB" id="A0ABD3QI85"/>
<organism evidence="2 3">
    <name type="scientific">Cyclotella cryptica</name>
    <dbReference type="NCBI Taxonomy" id="29204"/>
    <lineage>
        <taxon>Eukaryota</taxon>
        <taxon>Sar</taxon>
        <taxon>Stramenopiles</taxon>
        <taxon>Ochrophyta</taxon>
        <taxon>Bacillariophyta</taxon>
        <taxon>Coscinodiscophyceae</taxon>
        <taxon>Thalassiosirophycidae</taxon>
        <taxon>Stephanodiscales</taxon>
        <taxon>Stephanodiscaceae</taxon>
        <taxon>Cyclotella</taxon>
    </lineage>
</organism>
<keyword evidence="1" id="KW-0472">Membrane</keyword>
<keyword evidence="1" id="KW-1133">Transmembrane helix</keyword>
<gene>
    <name evidence="2" type="ORF">HJC23_001078</name>
</gene>
<keyword evidence="3" id="KW-1185">Reference proteome</keyword>
<protein>
    <submittedName>
        <fullName evidence="2">Uncharacterized protein</fullName>
    </submittedName>
</protein>
<proteinExistence type="predicted"/>
<feature type="transmembrane region" description="Helical" evidence="1">
    <location>
        <begin position="16"/>
        <end position="39"/>
    </location>
</feature>
<dbReference type="Proteomes" id="UP001516023">
    <property type="component" value="Unassembled WGS sequence"/>
</dbReference>
<evidence type="ECO:0000313" key="2">
    <source>
        <dbReference type="EMBL" id="KAL3800157.1"/>
    </source>
</evidence>